<reference evidence="1" key="1">
    <citation type="journal article" date="2019" name="Environ. Microbiol.">
        <title>Fungal ecological strategies reflected in gene transcription - a case study of two litter decomposers.</title>
        <authorList>
            <person name="Barbi F."/>
            <person name="Kohler A."/>
            <person name="Barry K."/>
            <person name="Baskaran P."/>
            <person name="Daum C."/>
            <person name="Fauchery L."/>
            <person name="Ihrmark K."/>
            <person name="Kuo A."/>
            <person name="LaButti K."/>
            <person name="Lipzen A."/>
            <person name="Morin E."/>
            <person name="Grigoriev I.V."/>
            <person name="Henrissat B."/>
            <person name="Lindahl B."/>
            <person name="Martin F."/>
        </authorList>
    </citation>
    <scope>NUCLEOTIDE SEQUENCE</scope>
    <source>
        <strain evidence="1">JB14</strain>
    </source>
</reference>
<name>A0A6A4HBU1_9AGAR</name>
<accession>A0A6A4HBU1</accession>
<gene>
    <name evidence="1" type="ORF">BT96DRAFT_997346</name>
</gene>
<dbReference type="Proteomes" id="UP000799118">
    <property type="component" value="Unassembled WGS sequence"/>
</dbReference>
<keyword evidence="2" id="KW-1185">Reference proteome</keyword>
<dbReference type="EMBL" id="ML769525">
    <property type="protein sequence ID" value="KAE9395752.1"/>
    <property type="molecule type" value="Genomic_DNA"/>
</dbReference>
<evidence type="ECO:0000313" key="1">
    <source>
        <dbReference type="EMBL" id="KAE9395752.1"/>
    </source>
</evidence>
<proteinExistence type="predicted"/>
<organism evidence="1 2">
    <name type="scientific">Gymnopus androsaceus JB14</name>
    <dbReference type="NCBI Taxonomy" id="1447944"/>
    <lineage>
        <taxon>Eukaryota</taxon>
        <taxon>Fungi</taxon>
        <taxon>Dikarya</taxon>
        <taxon>Basidiomycota</taxon>
        <taxon>Agaricomycotina</taxon>
        <taxon>Agaricomycetes</taxon>
        <taxon>Agaricomycetidae</taxon>
        <taxon>Agaricales</taxon>
        <taxon>Marasmiineae</taxon>
        <taxon>Omphalotaceae</taxon>
        <taxon>Gymnopus</taxon>
    </lineage>
</organism>
<dbReference type="AlphaFoldDB" id="A0A6A4HBU1"/>
<sequence>MAISISARSIKPVSIEILHGDTGSTTGENKSGTNSSSNVELDIGYMGRTISIILPKAQGSSVDSAASNMDTTLVEQSLPVNTHTIKHTHVPSWPLKCSRKQLANEKIVSDDYVESTEIVETLPVELEQTVEKEHEVDGSKGIDTEEELKHINVVEVPTPQQSPLAPSLHSNTLKLALSMEIFQSSQWFERDENIICSMLAKKQKSKH</sequence>
<protein>
    <submittedName>
        <fullName evidence="1">Uncharacterized protein</fullName>
    </submittedName>
</protein>
<evidence type="ECO:0000313" key="2">
    <source>
        <dbReference type="Proteomes" id="UP000799118"/>
    </source>
</evidence>